<feature type="transmembrane region" description="Helical" evidence="2">
    <location>
        <begin position="102"/>
        <end position="124"/>
    </location>
</feature>
<reference evidence="3 4" key="1">
    <citation type="journal article" date="2018" name="Mol. Biol. Evol.">
        <title>Broad Genomic Sampling Reveals a Smut Pathogenic Ancestry of the Fungal Clade Ustilaginomycotina.</title>
        <authorList>
            <person name="Kijpornyongpan T."/>
            <person name="Mondo S.J."/>
            <person name="Barry K."/>
            <person name="Sandor L."/>
            <person name="Lee J."/>
            <person name="Lipzen A."/>
            <person name="Pangilinan J."/>
            <person name="LaButti K."/>
            <person name="Hainaut M."/>
            <person name="Henrissat B."/>
            <person name="Grigoriev I.V."/>
            <person name="Spatafora J.W."/>
            <person name="Aime M.C."/>
        </authorList>
    </citation>
    <scope>NUCLEOTIDE SEQUENCE [LARGE SCALE GENOMIC DNA]</scope>
    <source>
        <strain evidence="3 4">MCA 4186</strain>
    </source>
</reference>
<dbReference type="Proteomes" id="UP000245946">
    <property type="component" value="Unassembled WGS sequence"/>
</dbReference>
<sequence>MGLSSLNIASIPTDPEELRKFTIAFINGANPLIWTTFLCVGFCVGDSFTQANREKNLLKNMRPATYCYFTIRIAKFTALVLFSLTIPLGGSNDTFANAGTKIYFFLEAVVYAAVKAVLLLRTLALYQNHTAVRLSCVLAWFVASGFHFINCWTFSATANPIPGLTIFRPVTRGGLLRVWPYFVSLAFETAMTILTFYGSRRGTPLLTTQEMLRMQPSRGMRVQRGELVASKIFRGQLLYYACLVACTSVTGVMQCVSAINGYYSLVPLPVGLTLTSASACNIILSLRLPATGIVEMDPAAPLAAAAAARTDLEMHHKEHFPISSAMPLDLESKDGSTRQLVMPVVGYESPTAPRSTHPFGAWPSGRIPALYGPGHPQQPESPQSMGSPPIVEEVALDGGIHIIRSQVTHVDDLRQ</sequence>
<dbReference type="RefSeq" id="XP_025596725.1">
    <property type="nucleotide sequence ID" value="XM_025745887.1"/>
</dbReference>
<organism evidence="3 4">
    <name type="scientific">Tilletiopsis washingtonensis</name>
    <dbReference type="NCBI Taxonomy" id="58919"/>
    <lineage>
        <taxon>Eukaryota</taxon>
        <taxon>Fungi</taxon>
        <taxon>Dikarya</taxon>
        <taxon>Basidiomycota</taxon>
        <taxon>Ustilaginomycotina</taxon>
        <taxon>Exobasidiomycetes</taxon>
        <taxon>Entylomatales</taxon>
        <taxon>Entylomatales incertae sedis</taxon>
        <taxon>Tilletiopsis</taxon>
    </lineage>
</organism>
<protein>
    <recommendedName>
        <fullName evidence="5">Transmembrane protein</fullName>
    </recommendedName>
</protein>
<evidence type="ECO:0008006" key="5">
    <source>
        <dbReference type="Google" id="ProtNLM"/>
    </source>
</evidence>
<evidence type="ECO:0000256" key="2">
    <source>
        <dbReference type="SAM" id="Phobius"/>
    </source>
</evidence>
<feature type="transmembrane region" description="Helical" evidence="2">
    <location>
        <begin position="178"/>
        <end position="197"/>
    </location>
</feature>
<keyword evidence="2" id="KW-0472">Membrane</keyword>
<feature type="transmembrane region" description="Helical" evidence="2">
    <location>
        <begin position="136"/>
        <end position="158"/>
    </location>
</feature>
<dbReference type="AlphaFoldDB" id="A0A316Z517"/>
<feature type="region of interest" description="Disordered" evidence="1">
    <location>
        <begin position="368"/>
        <end position="388"/>
    </location>
</feature>
<accession>A0A316Z517</accession>
<keyword evidence="2" id="KW-1133">Transmembrane helix</keyword>
<proteinExistence type="predicted"/>
<evidence type="ECO:0000313" key="4">
    <source>
        <dbReference type="Proteomes" id="UP000245946"/>
    </source>
</evidence>
<evidence type="ECO:0000313" key="3">
    <source>
        <dbReference type="EMBL" id="PWN96446.1"/>
    </source>
</evidence>
<feature type="transmembrane region" description="Helical" evidence="2">
    <location>
        <begin position="66"/>
        <end position="90"/>
    </location>
</feature>
<evidence type="ECO:0000256" key="1">
    <source>
        <dbReference type="SAM" id="MobiDB-lite"/>
    </source>
</evidence>
<keyword evidence="4" id="KW-1185">Reference proteome</keyword>
<dbReference type="EMBL" id="KZ819299">
    <property type="protein sequence ID" value="PWN96446.1"/>
    <property type="molecule type" value="Genomic_DNA"/>
</dbReference>
<dbReference type="GeneID" id="37273431"/>
<keyword evidence="2" id="KW-0812">Transmembrane</keyword>
<feature type="transmembrane region" description="Helical" evidence="2">
    <location>
        <begin position="23"/>
        <end position="45"/>
    </location>
</feature>
<name>A0A316Z517_9BASI</name>
<gene>
    <name evidence="3" type="ORF">FA09DRAFT_89220</name>
</gene>
<feature type="transmembrane region" description="Helical" evidence="2">
    <location>
        <begin position="237"/>
        <end position="259"/>
    </location>
</feature>
<feature type="transmembrane region" description="Helical" evidence="2">
    <location>
        <begin position="265"/>
        <end position="286"/>
    </location>
</feature>